<evidence type="ECO:0000256" key="3">
    <source>
        <dbReference type="ARBA" id="ARBA00022475"/>
    </source>
</evidence>
<evidence type="ECO:0000256" key="11">
    <source>
        <dbReference type="SAM" id="Phobius"/>
    </source>
</evidence>
<dbReference type="GO" id="GO:0005886">
    <property type="term" value="C:plasma membrane"/>
    <property type="evidence" value="ECO:0007669"/>
    <property type="project" value="UniProtKB-SubCell"/>
</dbReference>
<dbReference type="InterPro" id="IPR003593">
    <property type="entry name" value="AAA+_ATPase"/>
</dbReference>
<keyword evidence="8 11" id="KW-0472">Membrane</keyword>
<dbReference type="Gene3D" id="1.20.1560.10">
    <property type="entry name" value="ABC transporter type 1, transmembrane domain"/>
    <property type="match status" value="1"/>
</dbReference>
<comment type="caution">
    <text evidence="14">The sequence shown here is derived from an EMBL/GenBank/DDBJ whole genome shotgun (WGS) entry which is preliminary data.</text>
</comment>
<proteinExistence type="inferred from homology"/>
<evidence type="ECO:0000256" key="9">
    <source>
        <dbReference type="ARBA" id="ARBA00061644"/>
    </source>
</evidence>
<accession>A0A7K1FJR7</accession>
<evidence type="ECO:0000313" key="15">
    <source>
        <dbReference type="Proteomes" id="UP000460221"/>
    </source>
</evidence>
<gene>
    <name evidence="14" type="ORF">GIS00_10205</name>
</gene>
<dbReference type="CDD" id="cd18564">
    <property type="entry name" value="ABC_6TM_exporter_like"/>
    <property type="match status" value="1"/>
</dbReference>
<name>A0A7K1FJR7_9ACTN</name>
<dbReference type="GO" id="GO:0016887">
    <property type="term" value="F:ATP hydrolysis activity"/>
    <property type="evidence" value="ECO:0007669"/>
    <property type="project" value="InterPro"/>
</dbReference>
<dbReference type="InterPro" id="IPR039421">
    <property type="entry name" value="Type_1_exporter"/>
</dbReference>
<dbReference type="InterPro" id="IPR027417">
    <property type="entry name" value="P-loop_NTPase"/>
</dbReference>
<keyword evidence="15" id="KW-1185">Reference proteome</keyword>
<dbReference type="SUPFAM" id="SSF52540">
    <property type="entry name" value="P-loop containing nucleoside triphosphate hydrolases"/>
    <property type="match status" value="1"/>
</dbReference>
<feature type="transmembrane region" description="Helical" evidence="11">
    <location>
        <begin position="192"/>
        <end position="209"/>
    </location>
</feature>
<keyword evidence="3" id="KW-1003">Cell membrane</keyword>
<comment type="similarity">
    <text evidence="9">Belongs to the ABC transporter superfamily. Lipid exporter (TC 3.A.1.106) family.</text>
</comment>
<feature type="region of interest" description="Disordered" evidence="10">
    <location>
        <begin position="1"/>
        <end position="22"/>
    </location>
</feature>
<dbReference type="InterPro" id="IPR011527">
    <property type="entry name" value="ABC1_TM_dom"/>
</dbReference>
<dbReference type="InterPro" id="IPR017871">
    <property type="entry name" value="ABC_transporter-like_CS"/>
</dbReference>
<dbReference type="SMART" id="SM00382">
    <property type="entry name" value="AAA"/>
    <property type="match status" value="1"/>
</dbReference>
<reference evidence="14 15" key="1">
    <citation type="submission" date="2019-11" db="EMBL/GenBank/DDBJ databases">
        <authorList>
            <person name="Jiang L.-Q."/>
        </authorList>
    </citation>
    <scope>NUCLEOTIDE SEQUENCE [LARGE SCALE GENOMIC DNA]</scope>
    <source>
        <strain evidence="14 15">YIM 132087</strain>
    </source>
</reference>
<evidence type="ECO:0000259" key="13">
    <source>
        <dbReference type="PROSITE" id="PS50929"/>
    </source>
</evidence>
<feature type="transmembrane region" description="Helical" evidence="11">
    <location>
        <begin position="165"/>
        <end position="186"/>
    </location>
</feature>
<dbReference type="InterPro" id="IPR003439">
    <property type="entry name" value="ABC_transporter-like_ATP-bd"/>
</dbReference>
<comment type="subcellular location">
    <subcellularLocation>
        <location evidence="1">Cell membrane</location>
        <topology evidence="1">Multi-pass membrane protein</topology>
    </subcellularLocation>
</comment>
<dbReference type="Proteomes" id="UP000460221">
    <property type="component" value="Unassembled WGS sequence"/>
</dbReference>
<dbReference type="Pfam" id="PF00664">
    <property type="entry name" value="ABC_membrane"/>
    <property type="match status" value="1"/>
</dbReference>
<dbReference type="RefSeq" id="WP_154768302.1">
    <property type="nucleotide sequence ID" value="NZ_WLYK01000002.1"/>
</dbReference>
<dbReference type="PROSITE" id="PS50893">
    <property type="entry name" value="ABC_TRANSPORTER_2"/>
    <property type="match status" value="1"/>
</dbReference>
<dbReference type="PROSITE" id="PS00211">
    <property type="entry name" value="ABC_TRANSPORTER_1"/>
    <property type="match status" value="1"/>
</dbReference>
<feature type="domain" description="ABC transmembrane type-1" evidence="13">
    <location>
        <begin position="47"/>
        <end position="337"/>
    </location>
</feature>
<feature type="domain" description="ABC transporter" evidence="12">
    <location>
        <begin position="371"/>
        <end position="600"/>
    </location>
</feature>
<evidence type="ECO:0000256" key="1">
    <source>
        <dbReference type="ARBA" id="ARBA00004651"/>
    </source>
</evidence>
<feature type="transmembrane region" description="Helical" evidence="11">
    <location>
        <begin position="95"/>
        <end position="119"/>
    </location>
</feature>
<dbReference type="EMBL" id="WLYK01000002">
    <property type="protein sequence ID" value="MTD14320.1"/>
    <property type="molecule type" value="Genomic_DNA"/>
</dbReference>
<organism evidence="14 15">
    <name type="scientific">Nakamurella alba</name>
    <dbReference type="NCBI Taxonomy" id="2665158"/>
    <lineage>
        <taxon>Bacteria</taxon>
        <taxon>Bacillati</taxon>
        <taxon>Actinomycetota</taxon>
        <taxon>Actinomycetes</taxon>
        <taxon>Nakamurellales</taxon>
        <taxon>Nakamurellaceae</taxon>
        <taxon>Nakamurella</taxon>
    </lineage>
</organism>
<dbReference type="Pfam" id="PF00005">
    <property type="entry name" value="ABC_tran"/>
    <property type="match status" value="1"/>
</dbReference>
<dbReference type="PROSITE" id="PS50929">
    <property type="entry name" value="ABC_TM1F"/>
    <property type="match status" value="1"/>
</dbReference>
<dbReference type="PANTHER" id="PTHR24221">
    <property type="entry name" value="ATP-BINDING CASSETTE SUB-FAMILY B"/>
    <property type="match status" value="1"/>
</dbReference>
<evidence type="ECO:0000256" key="6">
    <source>
        <dbReference type="ARBA" id="ARBA00022840"/>
    </source>
</evidence>
<dbReference type="SUPFAM" id="SSF90123">
    <property type="entry name" value="ABC transporter transmembrane region"/>
    <property type="match status" value="1"/>
</dbReference>
<dbReference type="InterPro" id="IPR036640">
    <property type="entry name" value="ABC1_TM_sf"/>
</dbReference>
<keyword evidence="2" id="KW-0813">Transport</keyword>
<evidence type="ECO:0000256" key="4">
    <source>
        <dbReference type="ARBA" id="ARBA00022692"/>
    </source>
</evidence>
<evidence type="ECO:0000313" key="14">
    <source>
        <dbReference type="EMBL" id="MTD14320.1"/>
    </source>
</evidence>
<keyword evidence="6 14" id="KW-0067">ATP-binding</keyword>
<evidence type="ECO:0000256" key="10">
    <source>
        <dbReference type="SAM" id="MobiDB-lite"/>
    </source>
</evidence>
<protein>
    <submittedName>
        <fullName evidence="14">ATP-binding cassette domain-containing protein</fullName>
    </submittedName>
</protein>
<evidence type="ECO:0000256" key="7">
    <source>
        <dbReference type="ARBA" id="ARBA00022989"/>
    </source>
</evidence>
<evidence type="ECO:0000259" key="12">
    <source>
        <dbReference type="PROSITE" id="PS50893"/>
    </source>
</evidence>
<keyword evidence="5" id="KW-0547">Nucleotide-binding</keyword>
<dbReference type="GO" id="GO:0005524">
    <property type="term" value="F:ATP binding"/>
    <property type="evidence" value="ECO:0007669"/>
    <property type="project" value="UniProtKB-KW"/>
</dbReference>
<dbReference type="AlphaFoldDB" id="A0A7K1FJR7"/>
<evidence type="ECO:0000256" key="8">
    <source>
        <dbReference type="ARBA" id="ARBA00023136"/>
    </source>
</evidence>
<dbReference type="GO" id="GO:0034040">
    <property type="term" value="F:ATPase-coupled lipid transmembrane transporter activity"/>
    <property type="evidence" value="ECO:0007669"/>
    <property type="project" value="TreeGrafter"/>
</dbReference>
<feature type="transmembrane region" description="Helical" evidence="11">
    <location>
        <begin position="44"/>
        <end position="62"/>
    </location>
</feature>
<dbReference type="FunFam" id="3.40.50.300:FF:000299">
    <property type="entry name" value="ABC transporter ATP-binding protein/permease"/>
    <property type="match status" value="1"/>
</dbReference>
<dbReference type="GO" id="GO:0140359">
    <property type="term" value="F:ABC-type transporter activity"/>
    <property type="evidence" value="ECO:0007669"/>
    <property type="project" value="InterPro"/>
</dbReference>
<evidence type="ECO:0000256" key="2">
    <source>
        <dbReference type="ARBA" id="ARBA00022448"/>
    </source>
</evidence>
<keyword evidence="4 11" id="KW-0812">Transmembrane</keyword>
<feature type="transmembrane region" description="Helical" evidence="11">
    <location>
        <begin position="292"/>
        <end position="318"/>
    </location>
</feature>
<evidence type="ECO:0000256" key="5">
    <source>
        <dbReference type="ARBA" id="ARBA00022741"/>
    </source>
</evidence>
<dbReference type="PANTHER" id="PTHR24221:SF468">
    <property type="entry name" value="ABC TRANSPORTER"/>
    <property type="match status" value="1"/>
</dbReference>
<dbReference type="Gene3D" id="3.40.50.300">
    <property type="entry name" value="P-loop containing nucleotide triphosphate hydrolases"/>
    <property type="match status" value="1"/>
</dbReference>
<sequence>MRTSAAQRTSAESTGTSTSKEQATWPQLLRVLRRLRPHLHGQRLLIAGGMLALLGEVLMRLLEPWPLAVVIDRLVPVVATGQGRDGLLHGVTLCALALGAVVALRALFSFAMTMCFALVGNRVLTRVRAELFAHLTRLPMDFHERNRTGDLVTRVTGDVGRLQEVAVTAALPLVGNLVTLAGMLAVVAVLDWPLALAAITVLPLFALLSRRSTRRIASVSRSQRSAEGDLAAVAAESLSAMPVITTYSLQERLQQRFSGGNEKSFRDGVKAKRLAAALERSTDVLVGIATALVLWFGATRVLSGALTVGELTVFLTYLKTAFKPMRDIAKYTGRLSKALASGERIVDVLEQRSQVRDTSWARPAPRLRGFVRFEQVWAGYPGGPPVLRGLDLTVRPGERIALVGPSGAGKSTLVGLLARFRDPDGGRLLLDGHDVRDLTIDSVRDQVTVLLQESVLFRGTIAENIALGSPFPVSPQEIVRAATLAGADEFVRRLPHGYETVVGERGSTLSGGQRQRIAIARAAVRRTPIIVLDEPLTGLDEKTEGEVRAALRRLTEGRTTFVVTHDPAHAADADRIVTVGVPAVAGPARPANTGPQMARRPW</sequence>
<keyword evidence="7 11" id="KW-1133">Transmembrane helix</keyword>